<dbReference type="AlphaFoldDB" id="W7IGJ4"/>
<dbReference type="InterPro" id="IPR037653">
    <property type="entry name" value="Cbp6"/>
</dbReference>
<dbReference type="GO" id="GO:0061671">
    <property type="term" value="C:Cbp3p-Cbp6 complex"/>
    <property type="evidence" value="ECO:0007669"/>
    <property type="project" value="InterPro"/>
</dbReference>
<dbReference type="Pfam" id="PF20180">
    <property type="entry name" value="UQCC2_CBP6"/>
    <property type="match status" value="1"/>
</dbReference>
<dbReference type="HOGENOM" id="CLU_138679_1_0_1"/>
<dbReference type="PANTHER" id="PTHR28250:SF1">
    <property type="entry name" value="CYTOCHROME B PRE-MRNA-PROCESSING PROTEIN 6"/>
    <property type="match status" value="1"/>
</dbReference>
<dbReference type="Proteomes" id="UP000024837">
    <property type="component" value="Unassembled WGS sequence"/>
</dbReference>
<proteinExistence type="predicted"/>
<accession>W7IGJ4</accession>
<sequence>MARLPSKAFFAKVVPLWPKDPFRPGIDFPQLLRSRIESDFGDAPPPPPFRPKNEDGLTPPIIKLAHTPASAEAQWGVIQSLVSNRYQKRYPVKRLTEPGFNPEYYKKLITELDEAPKRNWLSAYLHTWKGFIRWHD</sequence>
<dbReference type="GO" id="GO:0034551">
    <property type="term" value="P:mitochondrial respiratory chain complex III assembly"/>
    <property type="evidence" value="ECO:0007669"/>
    <property type="project" value="TreeGrafter"/>
</dbReference>
<evidence type="ECO:0000313" key="2">
    <source>
        <dbReference type="EMBL" id="EWC48315.1"/>
    </source>
</evidence>
<organism evidence="2 3">
    <name type="scientific">Drechslerella stenobrocha 248</name>
    <dbReference type="NCBI Taxonomy" id="1043628"/>
    <lineage>
        <taxon>Eukaryota</taxon>
        <taxon>Fungi</taxon>
        <taxon>Dikarya</taxon>
        <taxon>Ascomycota</taxon>
        <taxon>Pezizomycotina</taxon>
        <taxon>Orbiliomycetes</taxon>
        <taxon>Orbiliales</taxon>
        <taxon>Orbiliaceae</taxon>
        <taxon>Drechslerella</taxon>
    </lineage>
</organism>
<dbReference type="OrthoDB" id="2107880at2759"/>
<evidence type="ECO:0000256" key="1">
    <source>
        <dbReference type="SAM" id="MobiDB-lite"/>
    </source>
</evidence>
<name>W7IGJ4_9PEZI</name>
<reference evidence="2 3" key="1">
    <citation type="submission" date="2013-05" db="EMBL/GenBank/DDBJ databases">
        <title>Drechslerella stenobrocha genome reveals carnivorous origination and mechanical trapping mechanism of predatory fungi.</title>
        <authorList>
            <person name="Liu X."/>
            <person name="Zhang W."/>
            <person name="Liu K."/>
        </authorList>
    </citation>
    <scope>NUCLEOTIDE SEQUENCE [LARGE SCALE GENOMIC DNA]</scope>
    <source>
        <strain evidence="2 3">248</strain>
    </source>
</reference>
<keyword evidence="3" id="KW-1185">Reference proteome</keyword>
<gene>
    <name evidence="2" type="ORF">DRE_07768</name>
</gene>
<dbReference type="EMBL" id="KI966394">
    <property type="protein sequence ID" value="EWC48315.1"/>
    <property type="molecule type" value="Genomic_DNA"/>
</dbReference>
<evidence type="ECO:0000313" key="3">
    <source>
        <dbReference type="Proteomes" id="UP000024837"/>
    </source>
</evidence>
<feature type="region of interest" description="Disordered" evidence="1">
    <location>
        <begin position="37"/>
        <end position="57"/>
    </location>
</feature>
<dbReference type="PANTHER" id="PTHR28250">
    <property type="entry name" value="CYTOCHROME B PRE-MRNA-PROCESSING PROTEIN 6"/>
    <property type="match status" value="1"/>
</dbReference>
<dbReference type="GO" id="GO:0043022">
    <property type="term" value="F:ribosome binding"/>
    <property type="evidence" value="ECO:0007669"/>
    <property type="project" value="InterPro"/>
</dbReference>
<protein>
    <submittedName>
        <fullName evidence="2">Uncharacterized protein</fullName>
    </submittedName>
</protein>